<accession>A0AC61NMN3</accession>
<sequence length="123" mass="13847">MNIIIDTYSMIPIYEQVVASIKHMILSGELAENDPLPSVRVLSRDLKISALTVKKAYDALEEEGLTATIHGKGTYVCAPNRSLIQEEQRRDLERDLEAVAEKAKRYGVSREELANMLDIITEE</sequence>
<organism evidence="1 2">
    <name type="scientific">Aristaeella hokkaidonensis</name>
    <dbReference type="NCBI Taxonomy" id="3046382"/>
    <lineage>
        <taxon>Bacteria</taxon>
        <taxon>Bacillati</taxon>
        <taxon>Bacillota</taxon>
        <taxon>Clostridia</taxon>
        <taxon>Eubacteriales</taxon>
        <taxon>Aristaeellaceae</taxon>
        <taxon>Aristaeella</taxon>
    </lineage>
</organism>
<proteinExistence type="predicted"/>
<dbReference type="Proteomes" id="UP000682782">
    <property type="component" value="Chromosome"/>
</dbReference>
<reference evidence="1" key="1">
    <citation type="submission" date="2021-01" db="EMBL/GenBank/DDBJ databases">
        <title>Complete genome sequence of Clostridiales bacterium R-7.</title>
        <authorList>
            <person name="Mahoney-Kurpe S.C."/>
            <person name="Palevich N."/>
            <person name="Koike S."/>
            <person name="Moon C.D."/>
            <person name="Attwood G.T."/>
        </authorList>
    </citation>
    <scope>NUCLEOTIDE SEQUENCE</scope>
    <source>
        <strain evidence="1">R-7</strain>
    </source>
</reference>
<keyword evidence="2" id="KW-1185">Reference proteome</keyword>
<evidence type="ECO:0000313" key="2">
    <source>
        <dbReference type="Proteomes" id="UP000682782"/>
    </source>
</evidence>
<name>A0AC61NMN3_9FIRM</name>
<dbReference type="EMBL" id="CP068393">
    <property type="protein sequence ID" value="QUC68258.1"/>
    <property type="molecule type" value="Genomic_DNA"/>
</dbReference>
<protein>
    <submittedName>
        <fullName evidence="1">GntR family transcriptional regulator</fullName>
    </submittedName>
</protein>
<gene>
    <name evidence="1" type="ORF">JYE49_06070</name>
</gene>
<evidence type="ECO:0000313" key="1">
    <source>
        <dbReference type="EMBL" id="QUC68258.1"/>
    </source>
</evidence>